<evidence type="ECO:0000313" key="1">
    <source>
        <dbReference type="EMBL" id="QPH56020.1"/>
    </source>
</evidence>
<name>A0A7S9LW16_9RHOB</name>
<dbReference type="RefSeq" id="WP_196105280.1">
    <property type="nucleotide sequence ID" value="NZ_CP064942.1"/>
</dbReference>
<dbReference type="AlphaFoldDB" id="A0A7S9LW16"/>
<proteinExistence type="predicted"/>
<dbReference type="KEGG" id="poz:I0K15_09955"/>
<gene>
    <name evidence="1" type="ORF">I0K15_09955</name>
</gene>
<reference evidence="1 2" key="1">
    <citation type="submission" date="2020-11" db="EMBL/GenBank/DDBJ databases">
        <title>Description of Pontivivens ytuae sp. nov. isolated from deep sea sediment of Mariana Trench.</title>
        <authorList>
            <person name="Wang Z."/>
            <person name="Sun Q.-L."/>
            <person name="Xu X.-D."/>
            <person name="Tang Y.-Z."/>
            <person name="Zhang J."/>
        </authorList>
    </citation>
    <scope>NUCLEOTIDE SEQUENCE [LARGE SCALE GENOMIC DNA]</scope>
    <source>
        <strain evidence="1 2">MT2928</strain>
    </source>
</reference>
<keyword evidence="2" id="KW-1185">Reference proteome</keyword>
<sequence length="66" mass="7456">MKRFEYQIATFPMDRKTSLIEMQEDLNLRGSQGWEVVSVSTSEFANVGLTAFLKREIGLDQAEAAT</sequence>
<organism evidence="1 2">
    <name type="scientific">Pontivivens ytuae</name>
    <dbReference type="NCBI Taxonomy" id="2789856"/>
    <lineage>
        <taxon>Bacteria</taxon>
        <taxon>Pseudomonadati</taxon>
        <taxon>Pseudomonadota</taxon>
        <taxon>Alphaproteobacteria</taxon>
        <taxon>Rhodobacterales</taxon>
        <taxon>Paracoccaceae</taxon>
        <taxon>Pontivivens</taxon>
    </lineage>
</organism>
<protein>
    <recommendedName>
        <fullName evidence="3">DUF4177 domain-containing protein</fullName>
    </recommendedName>
</protein>
<evidence type="ECO:0008006" key="3">
    <source>
        <dbReference type="Google" id="ProtNLM"/>
    </source>
</evidence>
<dbReference type="EMBL" id="CP064942">
    <property type="protein sequence ID" value="QPH56020.1"/>
    <property type="molecule type" value="Genomic_DNA"/>
</dbReference>
<dbReference type="Proteomes" id="UP000594800">
    <property type="component" value="Chromosome"/>
</dbReference>
<evidence type="ECO:0000313" key="2">
    <source>
        <dbReference type="Proteomes" id="UP000594800"/>
    </source>
</evidence>
<accession>A0A7S9LW16</accession>